<proteinExistence type="predicted"/>
<accession>X0V2K6</accession>
<name>X0V2K6_9ZZZZ</name>
<evidence type="ECO:0000313" key="1">
    <source>
        <dbReference type="EMBL" id="GAG12339.1"/>
    </source>
</evidence>
<protein>
    <submittedName>
        <fullName evidence="1">Uncharacterized protein</fullName>
    </submittedName>
</protein>
<feature type="non-terminal residue" evidence="1">
    <location>
        <position position="1"/>
    </location>
</feature>
<comment type="caution">
    <text evidence="1">The sequence shown here is derived from an EMBL/GenBank/DDBJ whole genome shotgun (WGS) entry which is preliminary data.</text>
</comment>
<reference evidence="1" key="1">
    <citation type="journal article" date="2014" name="Front. Microbiol.">
        <title>High frequency of phylogenetically diverse reductive dehalogenase-homologous genes in deep subseafloor sedimentary metagenomes.</title>
        <authorList>
            <person name="Kawai M."/>
            <person name="Futagami T."/>
            <person name="Toyoda A."/>
            <person name="Takaki Y."/>
            <person name="Nishi S."/>
            <person name="Hori S."/>
            <person name="Arai W."/>
            <person name="Tsubouchi T."/>
            <person name="Morono Y."/>
            <person name="Uchiyama I."/>
            <person name="Ito T."/>
            <person name="Fujiyama A."/>
            <person name="Inagaki F."/>
            <person name="Takami H."/>
        </authorList>
    </citation>
    <scope>NUCLEOTIDE SEQUENCE</scope>
    <source>
        <strain evidence="1">Expedition CK06-06</strain>
    </source>
</reference>
<gene>
    <name evidence="1" type="ORF">S01H1_43174</name>
</gene>
<dbReference type="AlphaFoldDB" id="X0V2K6"/>
<organism evidence="1">
    <name type="scientific">marine sediment metagenome</name>
    <dbReference type="NCBI Taxonomy" id="412755"/>
    <lineage>
        <taxon>unclassified sequences</taxon>
        <taxon>metagenomes</taxon>
        <taxon>ecological metagenomes</taxon>
    </lineage>
</organism>
<sequence length="38" mass="4472">PEKKVSSIEYIVYSEGEEEIGAYRIQRKTQSVKRKNID</sequence>
<dbReference type="EMBL" id="BARS01027486">
    <property type="protein sequence ID" value="GAG12339.1"/>
    <property type="molecule type" value="Genomic_DNA"/>
</dbReference>